<evidence type="ECO:0000256" key="9">
    <source>
        <dbReference type="ARBA" id="ARBA00022741"/>
    </source>
</evidence>
<evidence type="ECO:0000313" key="19">
    <source>
        <dbReference type="EMBL" id="EEF45874.1"/>
    </source>
</evidence>
<keyword evidence="11 15" id="KW-0067">ATP-binding</keyword>
<comment type="subcellular location">
    <subcellularLocation>
        <location evidence="1">Membrane</location>
        <topology evidence="1">Single-pass membrane protein</topology>
    </subcellularLocation>
</comment>
<dbReference type="InterPro" id="IPR000719">
    <property type="entry name" value="Prot_kinase_dom"/>
</dbReference>
<evidence type="ECO:0000256" key="4">
    <source>
        <dbReference type="ARBA" id="ARBA00022614"/>
    </source>
</evidence>
<dbReference type="InParanoid" id="B9RS14"/>
<feature type="binding site" evidence="15">
    <location>
        <position position="722"/>
    </location>
    <ligand>
        <name>ATP</name>
        <dbReference type="ChEBI" id="CHEBI:30616"/>
    </ligand>
</feature>
<dbReference type="SUPFAM" id="SSF52058">
    <property type="entry name" value="L domain-like"/>
    <property type="match status" value="2"/>
</dbReference>
<dbReference type="EC" id="2.7.11.25" evidence="19"/>
<dbReference type="FunFam" id="3.80.10.10:FF:000824">
    <property type="entry name" value="Receptor-like protein kinase HSL1 isoform A"/>
    <property type="match status" value="1"/>
</dbReference>
<dbReference type="SMART" id="SM00220">
    <property type="entry name" value="S_TKc"/>
    <property type="match status" value="1"/>
</dbReference>
<evidence type="ECO:0000256" key="5">
    <source>
        <dbReference type="ARBA" id="ARBA00022679"/>
    </source>
</evidence>
<evidence type="ECO:0000256" key="6">
    <source>
        <dbReference type="ARBA" id="ARBA00022692"/>
    </source>
</evidence>
<evidence type="ECO:0000313" key="20">
    <source>
        <dbReference type="Proteomes" id="UP000008311"/>
    </source>
</evidence>
<evidence type="ECO:0000256" key="10">
    <source>
        <dbReference type="ARBA" id="ARBA00022777"/>
    </source>
</evidence>
<evidence type="ECO:0000256" key="8">
    <source>
        <dbReference type="ARBA" id="ARBA00022737"/>
    </source>
</evidence>
<keyword evidence="12 16" id="KW-1133">Transmembrane helix</keyword>
<proteinExistence type="inferred from homology"/>
<evidence type="ECO:0000259" key="18">
    <source>
        <dbReference type="PROSITE" id="PS50011"/>
    </source>
</evidence>
<dbReference type="PANTHER" id="PTHR48056">
    <property type="entry name" value="LRR RECEPTOR-LIKE SERINE/THREONINE-PROTEIN KINASE-RELATED"/>
    <property type="match status" value="1"/>
</dbReference>
<dbReference type="InterPro" id="IPR011009">
    <property type="entry name" value="Kinase-like_dom_sf"/>
</dbReference>
<dbReference type="Gene3D" id="3.30.200.20">
    <property type="entry name" value="Phosphorylase Kinase, domain 1"/>
    <property type="match status" value="1"/>
</dbReference>
<keyword evidence="13 16" id="KW-0472">Membrane</keyword>
<dbReference type="Gene3D" id="3.80.10.10">
    <property type="entry name" value="Ribonuclease Inhibitor"/>
    <property type="match status" value="5"/>
</dbReference>
<keyword evidence="14" id="KW-0325">Glycoprotein</keyword>
<dbReference type="FunFam" id="3.80.10.10:FF:000041">
    <property type="entry name" value="LRR receptor-like serine/threonine-protein kinase ERECTA"/>
    <property type="match status" value="1"/>
</dbReference>
<dbReference type="FunFam" id="1.10.510.10:FF:000714">
    <property type="entry name" value="Kinase family with leucine-rich repeat domain-containing protein"/>
    <property type="match status" value="1"/>
</dbReference>
<dbReference type="eggNOG" id="ENOG502QQPF">
    <property type="taxonomic scope" value="Eukaryota"/>
</dbReference>
<dbReference type="Pfam" id="PF13855">
    <property type="entry name" value="LRR_8"/>
    <property type="match status" value="3"/>
</dbReference>
<dbReference type="KEGG" id="rcu:8271173"/>
<evidence type="ECO:0000256" key="1">
    <source>
        <dbReference type="ARBA" id="ARBA00004167"/>
    </source>
</evidence>
<dbReference type="EMBL" id="EQ973807">
    <property type="protein sequence ID" value="EEF45874.1"/>
    <property type="molecule type" value="Genomic_DNA"/>
</dbReference>
<dbReference type="PROSITE" id="PS00107">
    <property type="entry name" value="PROTEIN_KINASE_ATP"/>
    <property type="match status" value="1"/>
</dbReference>
<dbReference type="InterPro" id="IPR001611">
    <property type="entry name" value="Leu-rich_rpt"/>
</dbReference>
<dbReference type="AlphaFoldDB" id="B9RS14"/>
<dbReference type="SMART" id="SM00365">
    <property type="entry name" value="LRR_SD22"/>
    <property type="match status" value="5"/>
</dbReference>
<evidence type="ECO:0000256" key="3">
    <source>
        <dbReference type="ARBA" id="ARBA00009592"/>
    </source>
</evidence>
<dbReference type="PROSITE" id="PS50011">
    <property type="entry name" value="PROTEIN_KINASE_DOM"/>
    <property type="match status" value="1"/>
</dbReference>
<dbReference type="GO" id="GO:0032440">
    <property type="term" value="F:2-alkenal reductase [NAD(P)H] activity"/>
    <property type="evidence" value="ECO:0007669"/>
    <property type="project" value="UniProtKB-EC"/>
</dbReference>
<dbReference type="Pfam" id="PF00069">
    <property type="entry name" value="Pkinase"/>
    <property type="match status" value="1"/>
</dbReference>
<dbReference type="FunFam" id="3.80.10.10:FF:000111">
    <property type="entry name" value="LRR receptor-like serine/threonine-protein kinase ERECTA"/>
    <property type="match status" value="1"/>
</dbReference>
<accession>B9RS14</accession>
<dbReference type="OMA" id="VKRIWNT"/>
<dbReference type="Gene3D" id="1.10.510.10">
    <property type="entry name" value="Transferase(Phosphotransferase) domain 1"/>
    <property type="match status" value="1"/>
</dbReference>
<dbReference type="InterPro" id="IPR008271">
    <property type="entry name" value="Ser/Thr_kinase_AS"/>
</dbReference>
<dbReference type="PANTHER" id="PTHR48056:SF29">
    <property type="entry name" value="RECEPTOR-LIKE PROTEIN KINASE HSL1"/>
    <property type="match status" value="1"/>
</dbReference>
<dbReference type="FunCoup" id="B9RS14">
    <property type="interactions" value="148"/>
</dbReference>
<dbReference type="GO" id="GO:0016020">
    <property type="term" value="C:membrane"/>
    <property type="evidence" value="ECO:0007669"/>
    <property type="project" value="UniProtKB-SubCell"/>
</dbReference>
<dbReference type="SMART" id="SM00369">
    <property type="entry name" value="LRR_TYP"/>
    <property type="match status" value="7"/>
</dbReference>
<dbReference type="CDD" id="cd14066">
    <property type="entry name" value="STKc_IRAK"/>
    <property type="match status" value="1"/>
</dbReference>
<dbReference type="InterPro" id="IPR050647">
    <property type="entry name" value="Plant_LRR-RLKs"/>
</dbReference>
<evidence type="ECO:0000256" key="13">
    <source>
        <dbReference type="ARBA" id="ARBA00023136"/>
    </source>
</evidence>
<keyword evidence="6 16" id="KW-0812">Transmembrane</keyword>
<feature type="chain" id="PRO_5002890955" evidence="17">
    <location>
        <begin position="30"/>
        <end position="1026"/>
    </location>
</feature>
<evidence type="ECO:0000256" key="17">
    <source>
        <dbReference type="SAM" id="SignalP"/>
    </source>
</evidence>
<evidence type="ECO:0000256" key="16">
    <source>
        <dbReference type="SAM" id="Phobius"/>
    </source>
</evidence>
<dbReference type="GO" id="GO:0005524">
    <property type="term" value="F:ATP binding"/>
    <property type="evidence" value="ECO:0007669"/>
    <property type="project" value="UniProtKB-UniRule"/>
</dbReference>
<dbReference type="PROSITE" id="PS51450">
    <property type="entry name" value="LRR"/>
    <property type="match status" value="1"/>
</dbReference>
<evidence type="ECO:0000256" key="15">
    <source>
        <dbReference type="PROSITE-ProRule" id="PRU10141"/>
    </source>
</evidence>
<feature type="transmembrane region" description="Helical" evidence="16">
    <location>
        <begin position="636"/>
        <end position="659"/>
    </location>
</feature>
<dbReference type="FunFam" id="3.80.10.10:FF:000221">
    <property type="entry name" value="Leucine-rich repeat receptor-like protein kinase PXL1"/>
    <property type="match status" value="1"/>
</dbReference>
<dbReference type="OrthoDB" id="676979at2759"/>
<dbReference type="PROSITE" id="PS00108">
    <property type="entry name" value="PROTEIN_KINASE_ST"/>
    <property type="match status" value="1"/>
</dbReference>
<reference evidence="20" key="1">
    <citation type="journal article" date="2010" name="Nat. Biotechnol.">
        <title>Draft genome sequence of the oilseed species Ricinus communis.</title>
        <authorList>
            <person name="Chan A.P."/>
            <person name="Crabtree J."/>
            <person name="Zhao Q."/>
            <person name="Lorenzi H."/>
            <person name="Orvis J."/>
            <person name="Puiu D."/>
            <person name="Melake-Berhan A."/>
            <person name="Jones K.M."/>
            <person name="Redman J."/>
            <person name="Chen G."/>
            <person name="Cahoon E.B."/>
            <person name="Gedil M."/>
            <person name="Stanke M."/>
            <person name="Haas B.J."/>
            <person name="Wortman J.R."/>
            <person name="Fraser-Liggett C.M."/>
            <person name="Ravel J."/>
            <person name="Rabinowicz P.D."/>
        </authorList>
    </citation>
    <scope>NUCLEOTIDE SEQUENCE [LARGE SCALE GENOMIC DNA]</scope>
    <source>
        <strain evidence="20">cv. Hale</strain>
    </source>
</reference>
<dbReference type="Pfam" id="PF08263">
    <property type="entry name" value="LRRNT_2"/>
    <property type="match status" value="1"/>
</dbReference>
<keyword evidence="10 19" id="KW-0418">Kinase</keyword>
<feature type="signal peptide" evidence="17">
    <location>
        <begin position="1"/>
        <end position="29"/>
    </location>
</feature>
<evidence type="ECO:0000256" key="14">
    <source>
        <dbReference type="ARBA" id="ARBA00023180"/>
    </source>
</evidence>
<comment type="similarity">
    <text evidence="3">Belongs to the RLP family.</text>
</comment>
<dbReference type="SUPFAM" id="SSF56112">
    <property type="entry name" value="Protein kinase-like (PK-like)"/>
    <property type="match status" value="1"/>
</dbReference>
<dbReference type="Proteomes" id="UP000008311">
    <property type="component" value="Unassembled WGS sequence"/>
</dbReference>
<keyword evidence="8" id="KW-0677">Repeat</keyword>
<dbReference type="EC" id="1.3.1.74" evidence="19"/>
<dbReference type="InterPro" id="IPR032675">
    <property type="entry name" value="LRR_dom_sf"/>
</dbReference>
<dbReference type="FunFam" id="3.30.200.20:FF:000512">
    <property type="entry name" value="Receptor-like protein kinase HSL1"/>
    <property type="match status" value="1"/>
</dbReference>
<keyword evidence="9 15" id="KW-0547">Nucleotide-binding</keyword>
<keyword evidence="19" id="KW-0560">Oxidoreductase</keyword>
<dbReference type="InterPro" id="IPR003591">
    <property type="entry name" value="Leu-rich_rpt_typical-subtyp"/>
</dbReference>
<dbReference type="InterPro" id="IPR017441">
    <property type="entry name" value="Protein_kinase_ATP_BS"/>
</dbReference>
<name>B9RS14_RICCO</name>
<protein>
    <submittedName>
        <fullName evidence="19">Serine-threonine protein kinase, plant-type, putative</fullName>
        <ecNumber evidence="19">1.3.1.74</ecNumber>
        <ecNumber evidence="19">2.7.11.25</ecNumber>
    </submittedName>
</protein>
<evidence type="ECO:0000256" key="7">
    <source>
        <dbReference type="ARBA" id="ARBA00022729"/>
    </source>
</evidence>
<sequence length="1026" mass="113896">MSKLPLPFQKFSLYLSLLFLTSTPFNVISQITNTQEQSILLNIKQQLGNPPSLQSWTTSTSPCTWPEISCSDDGSVTALGLRDKNITVAIPARICDLKNLTVLDLAYNYIPGGFPTFLYNCSSLERLDLSQNYFVGTVPDDIDRLSNLKSIDLSANNFSGDIPPAIGNLRELQTLFLHQNEFNGTFPKEIGNLANLEQLRLAFNGFVPSRIPVEFGNLTKLTFLWIRDANLIGSIPESLANLSSLETLDLSINKLEGSIPDGLFLLKNLTYLYLFHNQLSGDMPKKVEALNLVEVDLGINNLIGSISEDFGKLKNLERLHLYSNQLSGELPQTIGLLPALKSFRVFTNNLSGVLPTEIGLHSKLQYFEVSTNHFSGKLPENLCAGGVLEGVVAFSNNLTGEVPQSLGKCNSLKTVQLYNNRFSGEIPSGIWTVINMTYLMLSNNSFSGKLPSSLAWNLSRLELSNNKFSGPIPTGISSWVNLVVFEASNNLLSGEIPVEVTSLSHLNTLLLDGNQLLGQLPSKIISWKTLNTLNLSRNALSGQIPAAIGSLPDLLYLDLSQNHLSGQIPSEFGQLNLISLNLSSNQFSGQIPDKFDNLAYENSFLNNSNLCAVNPILDLPNCYTRSRNSDKLSSKFLAMILIFTVTAFIITIVLTLFAVRDYLRKKHKRELAAWKLTSFQRVDFTQANILASLTESNLIGSGGSGKVYRVAVNRAGELVAVKRIWTNRQFDEKLEKEFLAEVEILGAIRHSNIVKLLCCISSEESKLLVYEYMENQSLDRWLHGKKRNSSLAGTNSVQDIVLNWPRRLQIAVGAAQGLCYMHHDCSPPIIHRDVKSSNILLDSEFKARIADFGLAKILVKEGEARTMSAVAGSFGYIAPEYAYTIKVNEKIDVYSFGVVLLELVTGREPNNGDENSSLAEWAWRQNAEGTPIIDCFDEEIRQPCYLEEMTAVFNLGLFCTSNMPNQRPSMKDVLQVLRRYSPTSYKENMGSEFDVAPLLASATYLSSYKHSKRVSDEYDCSLVYSV</sequence>
<keyword evidence="7 17" id="KW-0732">Signal</keyword>
<dbReference type="GO" id="GO:0004709">
    <property type="term" value="F:MAP kinase kinase kinase activity"/>
    <property type="evidence" value="ECO:0007669"/>
    <property type="project" value="UniProtKB-EC"/>
</dbReference>
<organism evidence="19 20">
    <name type="scientific">Ricinus communis</name>
    <name type="common">Castor bean</name>
    <dbReference type="NCBI Taxonomy" id="3988"/>
    <lineage>
        <taxon>Eukaryota</taxon>
        <taxon>Viridiplantae</taxon>
        <taxon>Streptophyta</taxon>
        <taxon>Embryophyta</taxon>
        <taxon>Tracheophyta</taxon>
        <taxon>Spermatophyta</taxon>
        <taxon>Magnoliopsida</taxon>
        <taxon>eudicotyledons</taxon>
        <taxon>Gunneridae</taxon>
        <taxon>Pentapetalae</taxon>
        <taxon>rosids</taxon>
        <taxon>fabids</taxon>
        <taxon>Malpighiales</taxon>
        <taxon>Euphorbiaceae</taxon>
        <taxon>Acalyphoideae</taxon>
        <taxon>Acalypheae</taxon>
        <taxon>Ricinus</taxon>
    </lineage>
</organism>
<evidence type="ECO:0000256" key="2">
    <source>
        <dbReference type="ARBA" id="ARBA00008684"/>
    </source>
</evidence>
<dbReference type="Pfam" id="PF00560">
    <property type="entry name" value="LRR_1"/>
    <property type="match status" value="5"/>
</dbReference>
<gene>
    <name evidence="19" type="ORF">RCOM_0801630</name>
</gene>
<keyword evidence="20" id="KW-1185">Reference proteome</keyword>
<dbReference type="InterPro" id="IPR013210">
    <property type="entry name" value="LRR_N_plant-typ"/>
</dbReference>
<evidence type="ECO:0000256" key="11">
    <source>
        <dbReference type="ARBA" id="ARBA00022840"/>
    </source>
</evidence>
<keyword evidence="5 19" id="KW-0808">Transferase</keyword>
<feature type="domain" description="Protein kinase" evidence="18">
    <location>
        <begin position="693"/>
        <end position="981"/>
    </location>
</feature>
<evidence type="ECO:0000256" key="12">
    <source>
        <dbReference type="ARBA" id="ARBA00022989"/>
    </source>
</evidence>
<keyword evidence="4" id="KW-0433">Leucine-rich repeat</keyword>
<comment type="similarity">
    <text evidence="2">Belongs to the protein kinase superfamily. Ser/Thr protein kinase family.</text>
</comment>
<dbReference type="FunFam" id="3.80.10.10:FF:000769">
    <property type="entry name" value="Receptor-like protein kinase 7 isoform A"/>
    <property type="match status" value="1"/>
</dbReference>